<evidence type="ECO:0000256" key="5">
    <source>
        <dbReference type="ARBA" id="ARBA00022475"/>
    </source>
</evidence>
<name>A0A2S8SAB7_9RHOB</name>
<dbReference type="EMBL" id="PVEP01000002">
    <property type="protein sequence ID" value="PQV57781.1"/>
    <property type="molecule type" value="Genomic_DNA"/>
</dbReference>
<dbReference type="PANTHER" id="PTHR30534">
    <property type="entry name" value="FLAGELLAR MOTOR SWITCH PROTEIN FLIG"/>
    <property type="match status" value="1"/>
</dbReference>
<dbReference type="GO" id="GO:0005886">
    <property type="term" value="C:plasma membrane"/>
    <property type="evidence" value="ECO:0007669"/>
    <property type="project" value="UniProtKB-SubCell"/>
</dbReference>
<dbReference type="InterPro" id="IPR000090">
    <property type="entry name" value="Flg_Motor_Flig"/>
</dbReference>
<keyword evidence="15" id="KW-0966">Cell projection</keyword>
<organism evidence="15 16">
    <name type="scientific">Albidovulum denitrificans</name>
    <dbReference type="NCBI Taxonomy" id="404881"/>
    <lineage>
        <taxon>Bacteria</taxon>
        <taxon>Pseudomonadati</taxon>
        <taxon>Pseudomonadota</taxon>
        <taxon>Alphaproteobacteria</taxon>
        <taxon>Rhodobacterales</taxon>
        <taxon>Paracoccaceae</taxon>
        <taxon>Albidovulum</taxon>
    </lineage>
</organism>
<dbReference type="GO" id="GO:0003774">
    <property type="term" value="F:cytoskeletal motor activity"/>
    <property type="evidence" value="ECO:0007669"/>
    <property type="project" value="InterPro"/>
</dbReference>
<keyword evidence="16" id="KW-1185">Reference proteome</keyword>
<sequence length="356" mass="37870">MTAVARQADSNTGQTPARHDPRVVTGRQKAAIIVRFLLAEGGNLPLTSLPDDLQAALTEQMGSMRSVDRATLRAVVEEFVGRLDSVGLSFPGGIERALDLLQGHISPAAATRLRNARATSATGDPWERIGALEDERLIAVLNDESAEIGAVLLSKLPVGRAADLLAQLPGDRARRLAHAMGQTGVVKPETVRQIGQSLIGQLSNVAPRAFEDAPEARVGAILNVTPAQTRDAVLAGLGEEDAEFAERVRRTIFTFADIAKRIEGRDIPKVTRGIDQAQLVTALAAATEGDDATSAEFILSNLSQRMAATLREEMEARGNVKVKDADAAQTALIAAIRDLEATGELALRQGEEEDEG</sequence>
<dbReference type="Pfam" id="PF14841">
    <property type="entry name" value="FliG_M"/>
    <property type="match status" value="1"/>
</dbReference>
<dbReference type="AlphaFoldDB" id="A0A2S8SAB7"/>
<dbReference type="InterPro" id="IPR032779">
    <property type="entry name" value="FliG_M"/>
</dbReference>
<accession>A0A2S8SAB7</accession>
<evidence type="ECO:0000259" key="12">
    <source>
        <dbReference type="Pfam" id="PF01706"/>
    </source>
</evidence>
<keyword evidence="8" id="KW-0472">Membrane</keyword>
<dbReference type="GO" id="GO:0071973">
    <property type="term" value="P:bacterial-type flagellum-dependent cell motility"/>
    <property type="evidence" value="ECO:0007669"/>
    <property type="project" value="InterPro"/>
</dbReference>
<dbReference type="PANTHER" id="PTHR30534:SF0">
    <property type="entry name" value="FLAGELLAR MOTOR SWITCH PROTEIN FLIG"/>
    <property type="match status" value="1"/>
</dbReference>
<gene>
    <name evidence="15" type="ORF">LX70_01589</name>
</gene>
<evidence type="ECO:0000256" key="4">
    <source>
        <dbReference type="ARBA" id="ARBA00021870"/>
    </source>
</evidence>
<dbReference type="GO" id="GO:0006935">
    <property type="term" value="P:chemotaxis"/>
    <property type="evidence" value="ECO:0007669"/>
    <property type="project" value="UniProtKB-KW"/>
</dbReference>
<keyword evidence="5" id="KW-1003">Cell membrane</keyword>
<comment type="subcellular location">
    <subcellularLocation>
        <location evidence="1">Bacterial flagellum basal body</location>
    </subcellularLocation>
    <subcellularLocation>
        <location evidence="2">Cell membrane</location>
        <topology evidence="2">Peripheral membrane protein</topology>
        <orientation evidence="2">Cytoplasmic side</orientation>
    </subcellularLocation>
</comment>
<feature type="domain" description="Flagellar motor switch protein FliG N-terminal" evidence="14">
    <location>
        <begin position="25"/>
        <end position="126"/>
    </location>
</feature>
<dbReference type="Proteomes" id="UP000238338">
    <property type="component" value="Unassembled WGS sequence"/>
</dbReference>
<keyword evidence="7" id="KW-0283">Flagellar rotation</keyword>
<feature type="domain" description="Flagellar motor switch protein FliG middle" evidence="13">
    <location>
        <begin position="135"/>
        <end position="205"/>
    </location>
</feature>
<dbReference type="InterPro" id="IPR023087">
    <property type="entry name" value="Flg_Motor_Flig_C"/>
</dbReference>
<evidence type="ECO:0000259" key="13">
    <source>
        <dbReference type="Pfam" id="PF14841"/>
    </source>
</evidence>
<feature type="domain" description="Flagellar motor switch protein FliG C-terminal" evidence="12">
    <location>
        <begin position="237"/>
        <end position="347"/>
    </location>
</feature>
<dbReference type="PRINTS" id="PR00954">
    <property type="entry name" value="FLGMOTORFLIG"/>
</dbReference>
<comment type="function">
    <text evidence="10">FliG is one of three proteins (FliG, FliN, FliM) that forms the rotor-mounted switch complex (C ring), located at the base of the basal body. This complex interacts with the CheY and CheZ chemotaxis proteins, in addition to contacting components of the motor that determine the direction of flagellar rotation.</text>
</comment>
<dbReference type="GO" id="GO:0009425">
    <property type="term" value="C:bacterial-type flagellum basal body"/>
    <property type="evidence" value="ECO:0007669"/>
    <property type="project" value="UniProtKB-SubCell"/>
</dbReference>
<comment type="caution">
    <text evidence="15">The sequence shown here is derived from an EMBL/GenBank/DDBJ whole genome shotgun (WGS) entry which is preliminary data.</text>
</comment>
<keyword evidence="15" id="KW-0282">Flagellum</keyword>
<proteinExistence type="inferred from homology"/>
<dbReference type="SUPFAM" id="SSF48029">
    <property type="entry name" value="FliG"/>
    <property type="match status" value="2"/>
</dbReference>
<evidence type="ECO:0000256" key="9">
    <source>
        <dbReference type="ARBA" id="ARBA00023143"/>
    </source>
</evidence>
<evidence type="ECO:0000256" key="2">
    <source>
        <dbReference type="ARBA" id="ARBA00004413"/>
    </source>
</evidence>
<evidence type="ECO:0000256" key="6">
    <source>
        <dbReference type="ARBA" id="ARBA00022500"/>
    </source>
</evidence>
<dbReference type="Gene3D" id="1.10.220.30">
    <property type="match status" value="3"/>
</dbReference>
<evidence type="ECO:0000313" key="15">
    <source>
        <dbReference type="EMBL" id="PQV57781.1"/>
    </source>
</evidence>
<keyword evidence="9" id="KW-0975">Bacterial flagellum</keyword>
<dbReference type="Pfam" id="PF14842">
    <property type="entry name" value="FliG_N"/>
    <property type="match status" value="1"/>
</dbReference>
<protein>
    <recommendedName>
        <fullName evidence="4">Flagellar motor switch protein FliG</fullName>
    </recommendedName>
</protein>
<evidence type="ECO:0000256" key="11">
    <source>
        <dbReference type="SAM" id="MobiDB-lite"/>
    </source>
</evidence>
<dbReference type="InterPro" id="IPR028263">
    <property type="entry name" value="FliG_N"/>
</dbReference>
<dbReference type="OrthoDB" id="7616820at2"/>
<reference evidence="15 16" key="1">
    <citation type="submission" date="2018-02" db="EMBL/GenBank/DDBJ databases">
        <title>Genomic Encyclopedia of Archaeal and Bacterial Type Strains, Phase II (KMG-II): from individual species to whole genera.</title>
        <authorList>
            <person name="Goeker M."/>
        </authorList>
    </citation>
    <scope>NUCLEOTIDE SEQUENCE [LARGE SCALE GENOMIC DNA]</scope>
    <source>
        <strain evidence="15 16">DSM 18921</strain>
    </source>
</reference>
<evidence type="ECO:0000313" key="16">
    <source>
        <dbReference type="Proteomes" id="UP000238338"/>
    </source>
</evidence>
<dbReference type="InterPro" id="IPR011002">
    <property type="entry name" value="FliG_a-hlx"/>
</dbReference>
<dbReference type="Pfam" id="PF01706">
    <property type="entry name" value="FliG_C"/>
    <property type="match status" value="1"/>
</dbReference>
<keyword evidence="15" id="KW-0969">Cilium</keyword>
<evidence type="ECO:0000256" key="7">
    <source>
        <dbReference type="ARBA" id="ARBA00022779"/>
    </source>
</evidence>
<feature type="region of interest" description="Disordered" evidence="11">
    <location>
        <begin position="1"/>
        <end position="24"/>
    </location>
</feature>
<comment type="similarity">
    <text evidence="3">Belongs to the FliG family.</text>
</comment>
<dbReference type="RefSeq" id="WP_105513997.1">
    <property type="nucleotide sequence ID" value="NZ_PVEP01000002.1"/>
</dbReference>
<evidence type="ECO:0000259" key="14">
    <source>
        <dbReference type="Pfam" id="PF14842"/>
    </source>
</evidence>
<keyword evidence="6" id="KW-0145">Chemotaxis</keyword>
<evidence type="ECO:0000256" key="10">
    <source>
        <dbReference type="ARBA" id="ARBA00025598"/>
    </source>
</evidence>
<evidence type="ECO:0000256" key="1">
    <source>
        <dbReference type="ARBA" id="ARBA00004117"/>
    </source>
</evidence>
<evidence type="ECO:0000256" key="8">
    <source>
        <dbReference type="ARBA" id="ARBA00023136"/>
    </source>
</evidence>
<evidence type="ECO:0000256" key="3">
    <source>
        <dbReference type="ARBA" id="ARBA00010299"/>
    </source>
</evidence>